<dbReference type="GO" id="GO:0006412">
    <property type="term" value="P:translation"/>
    <property type="evidence" value="ECO:0007669"/>
    <property type="project" value="UniProtKB-UniRule"/>
</dbReference>
<protein>
    <recommendedName>
        <fullName evidence="5 6">Small ribosomal subunit protein bS20</fullName>
    </recommendedName>
</protein>
<dbReference type="EMBL" id="META01000003">
    <property type="protein sequence ID" value="OGB74253.1"/>
    <property type="molecule type" value="Genomic_DNA"/>
</dbReference>
<dbReference type="InterPro" id="IPR002583">
    <property type="entry name" value="Ribosomal_bS20"/>
</dbReference>
<feature type="compositionally biased region" description="Basic residues" evidence="7">
    <location>
        <begin position="56"/>
        <end position="83"/>
    </location>
</feature>
<name>A0A1F4NRY8_UNCK3</name>
<dbReference type="AlphaFoldDB" id="A0A1F4NRY8"/>
<sequence>MPITSSAKKRIRRDSRRRILNARVRTALKQVLKTAQRNPSADKLKAAQKALDKAARSRLIHPNRAARLKSQLAKKGKLAPKGA</sequence>
<evidence type="ECO:0000256" key="2">
    <source>
        <dbReference type="ARBA" id="ARBA00022884"/>
    </source>
</evidence>
<keyword evidence="1 6" id="KW-0699">rRNA-binding</keyword>
<accession>A0A1F4NRY8</accession>
<evidence type="ECO:0000256" key="6">
    <source>
        <dbReference type="HAMAP-Rule" id="MF_00500"/>
    </source>
</evidence>
<comment type="function">
    <text evidence="6">Binds directly to 16S ribosomal RNA.</text>
</comment>
<dbReference type="Pfam" id="PF01649">
    <property type="entry name" value="Ribosomal_S20p"/>
    <property type="match status" value="1"/>
</dbReference>
<evidence type="ECO:0000256" key="7">
    <source>
        <dbReference type="SAM" id="MobiDB-lite"/>
    </source>
</evidence>
<evidence type="ECO:0000313" key="8">
    <source>
        <dbReference type="EMBL" id="OGB74253.1"/>
    </source>
</evidence>
<evidence type="ECO:0000256" key="4">
    <source>
        <dbReference type="ARBA" id="ARBA00023274"/>
    </source>
</evidence>
<proteinExistence type="inferred from homology"/>
<comment type="caution">
    <text evidence="8">The sequence shown here is derived from an EMBL/GenBank/DDBJ whole genome shotgun (WGS) entry which is preliminary data.</text>
</comment>
<evidence type="ECO:0000256" key="3">
    <source>
        <dbReference type="ARBA" id="ARBA00022980"/>
    </source>
</evidence>
<dbReference type="InterPro" id="IPR036510">
    <property type="entry name" value="Ribosomal_bS20_sf"/>
</dbReference>
<evidence type="ECO:0000313" key="9">
    <source>
        <dbReference type="Proteomes" id="UP000176651"/>
    </source>
</evidence>
<evidence type="ECO:0000256" key="1">
    <source>
        <dbReference type="ARBA" id="ARBA00022730"/>
    </source>
</evidence>
<keyword evidence="2 6" id="KW-0694">RNA-binding</keyword>
<dbReference type="HAMAP" id="MF_00500">
    <property type="entry name" value="Ribosomal_bS20"/>
    <property type="match status" value="1"/>
</dbReference>
<feature type="region of interest" description="Disordered" evidence="7">
    <location>
        <begin position="32"/>
        <end position="83"/>
    </location>
</feature>
<organism evidence="8 9">
    <name type="scientific">candidate division Kazan bacterium RBG_13_50_9</name>
    <dbReference type="NCBI Taxonomy" id="1798535"/>
    <lineage>
        <taxon>Bacteria</taxon>
        <taxon>Bacteria division Kazan-3B-28</taxon>
    </lineage>
</organism>
<reference evidence="8 9" key="1">
    <citation type="journal article" date="2016" name="Nat. Commun.">
        <title>Thousands of microbial genomes shed light on interconnected biogeochemical processes in an aquifer system.</title>
        <authorList>
            <person name="Anantharaman K."/>
            <person name="Brown C.T."/>
            <person name="Hug L.A."/>
            <person name="Sharon I."/>
            <person name="Castelle C.J."/>
            <person name="Probst A.J."/>
            <person name="Thomas B.C."/>
            <person name="Singh A."/>
            <person name="Wilkins M.J."/>
            <person name="Karaoz U."/>
            <person name="Brodie E.L."/>
            <person name="Williams K.H."/>
            <person name="Hubbard S.S."/>
            <person name="Banfield J.F."/>
        </authorList>
    </citation>
    <scope>NUCLEOTIDE SEQUENCE [LARGE SCALE GENOMIC DNA]</scope>
</reference>
<evidence type="ECO:0000256" key="5">
    <source>
        <dbReference type="ARBA" id="ARBA00035136"/>
    </source>
</evidence>
<feature type="compositionally biased region" description="Basic and acidic residues" evidence="7">
    <location>
        <begin position="40"/>
        <end position="55"/>
    </location>
</feature>
<dbReference type="NCBIfam" id="TIGR00029">
    <property type="entry name" value="S20"/>
    <property type="match status" value="1"/>
</dbReference>
<keyword evidence="3 6" id="KW-0689">Ribosomal protein</keyword>
<dbReference type="SUPFAM" id="SSF46992">
    <property type="entry name" value="Ribosomal protein S20"/>
    <property type="match status" value="1"/>
</dbReference>
<dbReference type="GO" id="GO:0019843">
    <property type="term" value="F:rRNA binding"/>
    <property type="evidence" value="ECO:0007669"/>
    <property type="project" value="UniProtKB-UniRule"/>
</dbReference>
<dbReference type="STRING" id="1798535.A2V68_00605"/>
<dbReference type="GO" id="GO:0003735">
    <property type="term" value="F:structural constituent of ribosome"/>
    <property type="evidence" value="ECO:0007669"/>
    <property type="project" value="InterPro"/>
</dbReference>
<dbReference type="Gene3D" id="1.20.58.110">
    <property type="entry name" value="Ribosomal protein S20"/>
    <property type="match status" value="1"/>
</dbReference>
<dbReference type="GO" id="GO:1990904">
    <property type="term" value="C:ribonucleoprotein complex"/>
    <property type="evidence" value="ECO:0007669"/>
    <property type="project" value="UniProtKB-KW"/>
</dbReference>
<dbReference type="Proteomes" id="UP000176651">
    <property type="component" value="Unassembled WGS sequence"/>
</dbReference>
<gene>
    <name evidence="6" type="primary">rpsT</name>
    <name evidence="8" type="ORF">A2V68_00605</name>
</gene>
<comment type="similarity">
    <text evidence="6">Belongs to the bacterial ribosomal protein bS20 family.</text>
</comment>
<dbReference type="GO" id="GO:0005840">
    <property type="term" value="C:ribosome"/>
    <property type="evidence" value="ECO:0007669"/>
    <property type="project" value="UniProtKB-KW"/>
</dbReference>
<keyword evidence="4 6" id="KW-0687">Ribonucleoprotein</keyword>